<keyword evidence="2" id="KW-1185">Reference proteome</keyword>
<protein>
    <submittedName>
        <fullName evidence="1">Uncharacterized protein</fullName>
    </submittedName>
</protein>
<organism evidence="1 2">
    <name type="scientific">Choristoneura fumiferana</name>
    <name type="common">Spruce budworm moth</name>
    <name type="synonym">Archips fumiferana</name>
    <dbReference type="NCBI Taxonomy" id="7141"/>
    <lineage>
        <taxon>Eukaryota</taxon>
        <taxon>Metazoa</taxon>
        <taxon>Ecdysozoa</taxon>
        <taxon>Arthropoda</taxon>
        <taxon>Hexapoda</taxon>
        <taxon>Insecta</taxon>
        <taxon>Pterygota</taxon>
        <taxon>Neoptera</taxon>
        <taxon>Endopterygota</taxon>
        <taxon>Lepidoptera</taxon>
        <taxon>Glossata</taxon>
        <taxon>Ditrysia</taxon>
        <taxon>Tortricoidea</taxon>
        <taxon>Tortricidae</taxon>
        <taxon>Tortricinae</taxon>
        <taxon>Choristoneura</taxon>
    </lineage>
</organism>
<reference evidence="1 2" key="1">
    <citation type="journal article" date="2022" name="Genome Biol. Evol.">
        <title>The Spruce Budworm Genome: Reconstructing the Evolutionary History of Antifreeze Proteins.</title>
        <authorList>
            <person name="Beliveau C."/>
            <person name="Gagne P."/>
            <person name="Picq S."/>
            <person name="Vernygora O."/>
            <person name="Keeling C.I."/>
            <person name="Pinkney K."/>
            <person name="Doucet D."/>
            <person name="Wen F."/>
            <person name="Johnston J.S."/>
            <person name="Maaroufi H."/>
            <person name="Boyle B."/>
            <person name="Laroche J."/>
            <person name="Dewar K."/>
            <person name="Juretic N."/>
            <person name="Blackburn G."/>
            <person name="Nisole A."/>
            <person name="Brunet B."/>
            <person name="Brandao M."/>
            <person name="Lumley L."/>
            <person name="Duan J."/>
            <person name="Quan G."/>
            <person name="Lucarotti C.J."/>
            <person name="Roe A.D."/>
            <person name="Sperling F.A.H."/>
            <person name="Levesque R.C."/>
            <person name="Cusson M."/>
        </authorList>
    </citation>
    <scope>NUCLEOTIDE SEQUENCE [LARGE SCALE GENOMIC DNA]</scope>
    <source>
        <strain evidence="1">Glfc:IPQL:Cfum</strain>
    </source>
</reference>
<gene>
    <name evidence="1" type="ORF">MSG28_008985</name>
</gene>
<evidence type="ECO:0000313" key="1">
    <source>
        <dbReference type="EMBL" id="KAI8420505.1"/>
    </source>
</evidence>
<evidence type="ECO:0000313" key="2">
    <source>
        <dbReference type="Proteomes" id="UP001064048"/>
    </source>
</evidence>
<comment type="caution">
    <text evidence="1">The sequence shown here is derived from an EMBL/GenBank/DDBJ whole genome shotgun (WGS) entry which is preliminary data.</text>
</comment>
<accession>A0ACC0J8Q9</accession>
<dbReference type="Proteomes" id="UP001064048">
    <property type="component" value="Chromosome 14"/>
</dbReference>
<dbReference type="EMBL" id="CM046114">
    <property type="protein sequence ID" value="KAI8420505.1"/>
    <property type="molecule type" value="Genomic_DNA"/>
</dbReference>
<sequence length="689" mass="79439">METPKDTVSNLIAKIAEEIKYVDYDADIKEISSHGANLTAVLFLVKLKAKDKKDINLFAKVAVLGDSVRKTSPIPCPFTTEIYFYKKVLKQFEMLQEKHSVPEEHRLVFPKIYGINEQYLTETIVLENLMANGFKTHARQKTVDLEYASTAIELIAKFHALSLAYCKEDPEDYEEVSNKLTIDTSIMLSLMDIMKPKMIGTAMSVVSDVNKEKLEKYLAGEGEEDRFLQFMSVYYSKGSQMLAHGDFKPSNLMHRRQNEKLEMVPVDFQMVHTSSPTADLMYFFFTGADEDFRRQHYHKLLDQYYEQLKLALERLDVDPEEAKMVGLMMGVILLPIITVAEENLPTFDDGAEVTNFVVPGSELYRERFNGVNGELRNFRKHFENLCSTHERAALLGSELAVKFREIENRHEIEDRDRVLLPKFYGGSTTFREETIVLEDITSRGFIAHDPRLPFGWEYASKVVEQLAKFHALSFVYSLENPAEFTKILEDNPYHIFDTKIMRDVLFDMTVPVALKALEGENRERLKNYLDSKDRFEEMLQLYRQAPKRVIVHGDFKTSNLMHRRQIIHAGTPVTDLLYFIFLGSDEEFRRLHYHDLLEHYYLNLKKSLGLMKVEVDGVYPKTAYEADLKMALPIGLAVALTILPMIQVDSTDAMKIEEDVSPSQTHKPNSLYPARINGVINDYVKWGIL</sequence>
<proteinExistence type="predicted"/>
<name>A0ACC0J8Q9_CHOFU</name>